<reference evidence="2 3" key="1">
    <citation type="journal article" date="2004" name="J. Bacteriol.">
        <title>Comparative genomics of two Leptospira interrogans serovars reveals novel insights into physiology and pathogenesis.</title>
        <authorList>
            <person name="Nascimento A.L."/>
            <person name="Ko A.I."/>
            <person name="Martins E.A."/>
            <person name="Monteiro-Vitorello C.B."/>
            <person name="Ho P.L."/>
            <person name="Haake D.A."/>
            <person name="Verjovski-Almeida S."/>
            <person name="Hartskeerl R.A."/>
            <person name="Marques M.V."/>
            <person name="Oliveira M.C."/>
            <person name="Menck C.F."/>
            <person name="Leite L.C."/>
            <person name="Carrer H."/>
            <person name="Coutinho L.L."/>
            <person name="Degrave W.M."/>
            <person name="Dellagostin O.A."/>
            <person name="El-Dorry H."/>
            <person name="Ferro E.S."/>
            <person name="Ferro M.I."/>
            <person name="Furlan L.R."/>
            <person name="Gamberini M."/>
            <person name="Giglioti E.A."/>
            <person name="Goes-Neto A."/>
            <person name="Goldman G.H."/>
            <person name="Goldman M.H."/>
            <person name="Harakava R."/>
            <person name="Jeronimo S.M."/>
            <person name="Junqueira-De-Azevedo I.L."/>
            <person name="Kimura E.T."/>
            <person name="Kuramae E.E."/>
            <person name="Lemos E.G."/>
            <person name="Lemos M.V."/>
            <person name="Marino C.L."/>
            <person name="Nunes L.R."/>
            <person name="De Oliveira R.C."/>
            <person name="Pereira G.G."/>
            <person name="Reis M.S."/>
            <person name="Schriefer A."/>
            <person name="Siqueira W.J."/>
            <person name="Sommer P."/>
            <person name="Tsai S.M."/>
            <person name="Simpson A.J."/>
            <person name="Ferro J.A."/>
            <person name="Camargo L.E."/>
            <person name="Kitajima J.P."/>
            <person name="Setubal J.C."/>
            <person name="Van Sluys M.A."/>
        </authorList>
    </citation>
    <scope>NUCLEOTIDE SEQUENCE [LARGE SCALE GENOMIC DNA]</scope>
    <source>
        <strain evidence="2 3">Fiocruz L1-130</strain>
    </source>
</reference>
<accession>Q72S85</accession>
<evidence type="ECO:0000256" key="1">
    <source>
        <dbReference type="SAM" id="MobiDB-lite"/>
    </source>
</evidence>
<dbReference type="Proteomes" id="UP000007037">
    <property type="component" value="Chromosome I"/>
</dbReference>
<feature type="compositionally biased region" description="Basic residues" evidence="1">
    <location>
        <begin position="1"/>
        <end position="11"/>
    </location>
</feature>
<sequence>MKMAQKKKTKTERKNSMAGKNVERETLIVTSKVKAYIKSKGFMTSGDAIDGLNEKIHQLIDDAVKRTESNKRSTVRPTDF</sequence>
<dbReference type="HOGENOM" id="CLU_191403_0_0_12"/>
<evidence type="ECO:0008006" key="4">
    <source>
        <dbReference type="Google" id="ProtNLM"/>
    </source>
</evidence>
<gene>
    <name evidence="2" type="ordered locus">LIC_11499</name>
</gene>
<dbReference type="AlphaFoldDB" id="Q72S85"/>
<organism evidence="2 3">
    <name type="scientific">Leptospira interrogans serogroup Icterohaemorrhagiae serovar copenhageni (strain Fiocruz L1-130)</name>
    <dbReference type="NCBI Taxonomy" id="267671"/>
    <lineage>
        <taxon>Bacteria</taxon>
        <taxon>Pseudomonadati</taxon>
        <taxon>Spirochaetota</taxon>
        <taxon>Spirochaetia</taxon>
        <taxon>Leptospirales</taxon>
        <taxon>Leptospiraceae</taxon>
        <taxon>Leptospira</taxon>
    </lineage>
</organism>
<protein>
    <recommendedName>
        <fullName evidence="4">DUF1931 domain-containing protein</fullName>
    </recommendedName>
</protein>
<evidence type="ECO:0000313" key="3">
    <source>
        <dbReference type="Proteomes" id="UP000007037"/>
    </source>
</evidence>
<dbReference type="EMBL" id="AE016823">
    <property type="protein sequence ID" value="AAS70097.1"/>
    <property type="molecule type" value="Genomic_DNA"/>
</dbReference>
<dbReference type="KEGG" id="lic:LIC_11499"/>
<feature type="region of interest" description="Disordered" evidence="1">
    <location>
        <begin position="1"/>
        <end position="23"/>
    </location>
</feature>
<evidence type="ECO:0000313" key="2">
    <source>
        <dbReference type="EMBL" id="AAS70097.1"/>
    </source>
</evidence>
<name>Q72S85_LEPIC</name>
<proteinExistence type="predicted"/>